<feature type="compositionally biased region" description="Low complexity" evidence="1">
    <location>
        <begin position="274"/>
        <end position="288"/>
    </location>
</feature>
<keyword evidence="3" id="KW-1185">Reference proteome</keyword>
<sequence length="636" mass="66209">MSSINNMDLKSTARYFDQIGRSSQRLARIDYPNINKLNTSLQLTKKLFDQVQQKSKLLSGMQFTNIDILNEKLKRTEQQLSNIKSMDKKLSKLTLEVQVTVNSKVTTALESLINKLGSLPNSKANSSSEKSTEEKAIIAANYQKSNNDVYLAKMNAKKAGYEGFKAPLDAMKAPFDLAKAPLDLYNTIVKVKENRQAAKKKDTVIPPATSTTDAGDKTAGAGKTKIPKDFGRVKTIVEKPIIKCYPKVTVNCSCDHGVGSGSKKKGKSGKRNRSSSGSKSIRRGYSSGTRGYSPNPRRTSTGSQPKVVVSTSTPTPNPSSHARNSGRLGRGARLGIASGAGLLGLGGASLTGMPAMGEMASKVTDKLEGSKSGIMKGIGKGLLSGGSKLFAPLRIASSIASVARAKPGKRSGAIGSAVGGTAGAALGGVLGSVIPVVGTTIGAMAGGALGSYVGEKLGETKIAKDAIGAVSKGITGTFDYLSDKTKNIKEGFMSWFNGPTKPTTSPPPVVPAVNPAATLPAASIASAGAVNAAARPPAPAVAGKANPSGALQQVQLDPTQMKTISGYLTDLKAQVTNSIAVNVPAGAVQVTVHENEIDYDALVIQIGQRVVNELRKSMQNRKPTAPATTSAKPIMA</sequence>
<evidence type="ECO:0000313" key="2">
    <source>
        <dbReference type="EMBL" id="MFD1885915.1"/>
    </source>
</evidence>
<name>A0ABW4RJC8_9BACL</name>
<proteinExistence type="predicted"/>
<dbReference type="Proteomes" id="UP001597233">
    <property type="component" value="Unassembled WGS sequence"/>
</dbReference>
<organism evidence="2 3">
    <name type="scientific">Paenibacillus wenxiniae</name>
    <dbReference type="NCBI Taxonomy" id="1636843"/>
    <lineage>
        <taxon>Bacteria</taxon>
        <taxon>Bacillati</taxon>
        <taxon>Bacillota</taxon>
        <taxon>Bacilli</taxon>
        <taxon>Bacillales</taxon>
        <taxon>Paenibacillaceae</taxon>
        <taxon>Paenibacillus</taxon>
    </lineage>
</organism>
<reference evidence="3" key="1">
    <citation type="journal article" date="2019" name="Int. J. Syst. Evol. Microbiol.">
        <title>The Global Catalogue of Microorganisms (GCM) 10K type strain sequencing project: providing services to taxonomists for standard genome sequencing and annotation.</title>
        <authorList>
            <consortium name="The Broad Institute Genomics Platform"/>
            <consortium name="The Broad Institute Genome Sequencing Center for Infectious Disease"/>
            <person name="Wu L."/>
            <person name="Ma J."/>
        </authorList>
    </citation>
    <scope>NUCLEOTIDE SEQUENCE [LARGE SCALE GENOMIC DNA]</scope>
    <source>
        <strain evidence="3">CCUG 54950</strain>
    </source>
</reference>
<comment type="caution">
    <text evidence="2">The sequence shown here is derived from an EMBL/GenBank/DDBJ whole genome shotgun (WGS) entry which is preliminary data.</text>
</comment>
<accession>A0ABW4RJC8</accession>
<feature type="region of interest" description="Disordered" evidence="1">
    <location>
        <begin position="196"/>
        <end position="226"/>
    </location>
</feature>
<feature type="compositionally biased region" description="Low complexity" evidence="1">
    <location>
        <begin position="307"/>
        <end position="331"/>
    </location>
</feature>
<dbReference type="EMBL" id="JBHUEH010000014">
    <property type="protein sequence ID" value="MFD1885915.1"/>
    <property type="molecule type" value="Genomic_DNA"/>
</dbReference>
<feature type="compositionally biased region" description="Basic residues" evidence="1">
    <location>
        <begin position="262"/>
        <end position="273"/>
    </location>
</feature>
<feature type="region of interest" description="Disordered" evidence="1">
    <location>
        <begin position="256"/>
        <end position="331"/>
    </location>
</feature>
<protein>
    <submittedName>
        <fullName evidence="2">Uncharacterized protein</fullName>
    </submittedName>
</protein>
<feature type="compositionally biased region" description="Polar residues" evidence="1">
    <location>
        <begin position="289"/>
        <end position="304"/>
    </location>
</feature>
<evidence type="ECO:0000313" key="3">
    <source>
        <dbReference type="Proteomes" id="UP001597233"/>
    </source>
</evidence>
<evidence type="ECO:0000256" key="1">
    <source>
        <dbReference type="SAM" id="MobiDB-lite"/>
    </source>
</evidence>
<gene>
    <name evidence="2" type="ORF">ACFSC9_10285</name>
</gene>
<dbReference type="RefSeq" id="WP_347324851.1">
    <property type="nucleotide sequence ID" value="NZ_JBCGUH010000004.1"/>
</dbReference>